<reference evidence="3 4" key="1">
    <citation type="submission" date="2018-11" db="EMBL/GenBank/DDBJ databases">
        <title>Genome sequencing and assembly of Clostridium tagluense strain A121.</title>
        <authorList>
            <person name="Murakami T."/>
            <person name="Segawa T."/>
            <person name="Shcherbakova V.A."/>
            <person name="Mori H."/>
            <person name="Yoshimura Y."/>
        </authorList>
    </citation>
    <scope>NUCLEOTIDE SEQUENCE [LARGE SCALE GENOMIC DNA]</scope>
    <source>
        <strain evidence="3 4">A121</strain>
    </source>
</reference>
<protein>
    <recommendedName>
        <fullName evidence="2">GH29D-like beta-sandwich domain-containing protein</fullName>
    </recommendedName>
</protein>
<evidence type="ECO:0000256" key="1">
    <source>
        <dbReference type="SAM" id="Phobius"/>
    </source>
</evidence>
<evidence type="ECO:0000259" key="2">
    <source>
        <dbReference type="Pfam" id="PF13290"/>
    </source>
</evidence>
<evidence type="ECO:0000313" key="3">
    <source>
        <dbReference type="EMBL" id="GCD13206.1"/>
    </source>
</evidence>
<dbReference type="Pfam" id="PF13290">
    <property type="entry name" value="CHB_HEX_C_1"/>
    <property type="match status" value="1"/>
</dbReference>
<keyword evidence="1" id="KW-0472">Membrane</keyword>
<dbReference type="RefSeq" id="WP_125006542.1">
    <property type="nucleotide sequence ID" value="NZ_BHYK01000068.1"/>
</dbReference>
<sequence length="432" mass="51015">MNKKIITIIVFIICLFTISLLFFLNGDKRKLNEANKFLNNGKTVEAINIFKKLENNDKLGEEAKYGLAKTYIKMNNYKDAEKELISLINNKPNYYEGNIELYDLYKKQNRIEDAYKVIKKYYDLNKDKKAEKLMIEVEKKIKNTLVAIVKPNGGEVYSGNYITINVPKNCSIYYTTDGTKPNKSSQKYKEKISLSKTGNLTLKIIIINNINDINNETTYKYNVKSKEIVINQDLQRNLNIFMSNFAEVPFDMTFEEGNISDKQLILFGFWNNYKNYYRGIVLHGTNRFEMENGHDKLKKDYIDDSVKKYFNINTINHQTIQVDKYNSYEYSNGYYYKMHGDGECPIDYSVVYKIEDIGDGKYNIYAKKYHTSDYNPKIDWQYDFYSLNFAKSEQRYKDDLNGYEVEMVTAKVQKINENRSERYILLEYKLNK</sequence>
<keyword evidence="1" id="KW-0812">Transmembrane</keyword>
<name>A0A401UUN9_9CLOT</name>
<dbReference type="Pfam" id="PF14559">
    <property type="entry name" value="TPR_19"/>
    <property type="match status" value="1"/>
</dbReference>
<feature type="transmembrane region" description="Helical" evidence="1">
    <location>
        <begin position="6"/>
        <end position="24"/>
    </location>
</feature>
<keyword evidence="4" id="KW-1185">Reference proteome</keyword>
<feature type="domain" description="GH29D-like beta-sandwich" evidence="2">
    <location>
        <begin position="151"/>
        <end position="209"/>
    </location>
</feature>
<dbReference type="OrthoDB" id="9802197at2"/>
<dbReference type="AlphaFoldDB" id="A0A401UUN9"/>
<comment type="caution">
    <text evidence="3">The sequence shown here is derived from an EMBL/GenBank/DDBJ whole genome shotgun (WGS) entry which is preliminary data.</text>
</comment>
<dbReference type="Proteomes" id="UP000287872">
    <property type="component" value="Unassembled WGS sequence"/>
</dbReference>
<gene>
    <name evidence="3" type="ORF">Ctaglu_48290</name>
</gene>
<dbReference type="Gene3D" id="1.25.40.10">
    <property type="entry name" value="Tetratricopeptide repeat domain"/>
    <property type="match status" value="1"/>
</dbReference>
<dbReference type="InterPro" id="IPR011990">
    <property type="entry name" value="TPR-like_helical_dom_sf"/>
</dbReference>
<dbReference type="SUPFAM" id="SSF48452">
    <property type="entry name" value="TPR-like"/>
    <property type="match status" value="1"/>
</dbReference>
<evidence type="ECO:0000313" key="4">
    <source>
        <dbReference type="Proteomes" id="UP000287872"/>
    </source>
</evidence>
<keyword evidence="1" id="KW-1133">Transmembrane helix</keyword>
<dbReference type="InterPro" id="IPR059177">
    <property type="entry name" value="GH29D-like_dom"/>
</dbReference>
<organism evidence="3 4">
    <name type="scientific">Clostridium tagluense</name>
    <dbReference type="NCBI Taxonomy" id="360422"/>
    <lineage>
        <taxon>Bacteria</taxon>
        <taxon>Bacillati</taxon>
        <taxon>Bacillota</taxon>
        <taxon>Clostridia</taxon>
        <taxon>Eubacteriales</taxon>
        <taxon>Clostridiaceae</taxon>
        <taxon>Clostridium</taxon>
    </lineage>
</organism>
<proteinExistence type="predicted"/>
<accession>A0A401UUN9</accession>
<dbReference type="EMBL" id="BHYK01000068">
    <property type="protein sequence ID" value="GCD13206.1"/>
    <property type="molecule type" value="Genomic_DNA"/>
</dbReference>